<evidence type="ECO:0000256" key="4">
    <source>
        <dbReference type="RuleBase" id="RU003744"/>
    </source>
</evidence>
<dbReference type="RefSeq" id="WP_152214429.1">
    <property type="nucleotide sequence ID" value="NZ_WESC01000001.1"/>
</dbReference>
<dbReference type="GO" id="GO:0030313">
    <property type="term" value="C:cell envelope"/>
    <property type="evidence" value="ECO:0007669"/>
    <property type="project" value="UniProtKB-SubCell"/>
</dbReference>
<dbReference type="SUPFAM" id="SSF53850">
    <property type="entry name" value="Periplasmic binding protein-like II"/>
    <property type="match status" value="1"/>
</dbReference>
<keyword evidence="7" id="KW-1185">Reference proteome</keyword>
<evidence type="ECO:0000313" key="6">
    <source>
        <dbReference type="EMBL" id="KAB7742878.1"/>
    </source>
</evidence>
<evidence type="ECO:0000256" key="1">
    <source>
        <dbReference type="ARBA" id="ARBA00004196"/>
    </source>
</evidence>
<name>A0A6N6VM77_9HYPH</name>
<dbReference type="PANTHER" id="PTHR35936">
    <property type="entry name" value="MEMBRANE-BOUND LYTIC MUREIN TRANSGLYCOSYLASE F"/>
    <property type="match status" value="1"/>
</dbReference>
<comment type="caution">
    <text evidence="6">The sequence shown here is derived from an EMBL/GenBank/DDBJ whole genome shotgun (WGS) entry which is preliminary data.</text>
</comment>
<dbReference type="Pfam" id="PF00497">
    <property type="entry name" value="SBP_bac_3"/>
    <property type="match status" value="1"/>
</dbReference>
<evidence type="ECO:0000256" key="3">
    <source>
        <dbReference type="ARBA" id="ARBA00022729"/>
    </source>
</evidence>
<evidence type="ECO:0000256" key="2">
    <source>
        <dbReference type="ARBA" id="ARBA00010333"/>
    </source>
</evidence>
<evidence type="ECO:0000259" key="5">
    <source>
        <dbReference type="SMART" id="SM00062"/>
    </source>
</evidence>
<dbReference type="AlphaFoldDB" id="A0A6N6VM77"/>
<dbReference type="Gene3D" id="3.40.190.10">
    <property type="entry name" value="Periplasmic binding protein-like II"/>
    <property type="match status" value="2"/>
</dbReference>
<dbReference type="PROSITE" id="PS01039">
    <property type="entry name" value="SBP_BACTERIAL_3"/>
    <property type="match status" value="1"/>
</dbReference>
<reference evidence="6 7" key="1">
    <citation type="submission" date="2019-09" db="EMBL/GenBank/DDBJ databases">
        <title>Parvibaculum sedimenti sp. nov., isolated from sediment.</title>
        <authorList>
            <person name="Wang Y."/>
        </authorList>
    </citation>
    <scope>NUCLEOTIDE SEQUENCE [LARGE SCALE GENOMIC DNA]</scope>
    <source>
        <strain evidence="6 7">HXT-9</strain>
    </source>
</reference>
<dbReference type="InterPro" id="IPR018313">
    <property type="entry name" value="SBP_3_CS"/>
</dbReference>
<gene>
    <name evidence="6" type="ORF">F2P47_01770</name>
</gene>
<dbReference type="SMART" id="SM00062">
    <property type="entry name" value="PBPb"/>
    <property type="match status" value="1"/>
</dbReference>
<evidence type="ECO:0000313" key="7">
    <source>
        <dbReference type="Proteomes" id="UP000468901"/>
    </source>
</evidence>
<sequence>MGFRVLLLFVGLMALALPLPAGAGPRLDAIRASRELRIGLTGDYRPFSTLEGGEFSGLDVDLGRSLAASLKVKPRFVKTSWPTLSADLDAGKFDIAMGGVSVTPARAKIGLFSAPVLSDGKTPVTRCSLVERFQTLKQIDQPGVRLIVNPGGTNEKFARAHIHRATVILHKDNGTIFDEIVAGRADLMITDAVEARVQAKLQPTLCAVHPDRPFDHAEKAYLLPKDEELKRAVDSWLAEAKRSGEFARGWKKWVE</sequence>
<feature type="domain" description="Solute-binding protein family 3/N-terminal" evidence="5">
    <location>
        <begin position="35"/>
        <end position="255"/>
    </location>
</feature>
<dbReference type="Proteomes" id="UP000468901">
    <property type="component" value="Unassembled WGS sequence"/>
</dbReference>
<accession>A0A6N6VM77</accession>
<comment type="subcellular location">
    <subcellularLocation>
        <location evidence="1">Cell envelope</location>
    </subcellularLocation>
</comment>
<dbReference type="PANTHER" id="PTHR35936:SF19">
    <property type="entry name" value="AMINO-ACID-BINDING PROTEIN YXEM-RELATED"/>
    <property type="match status" value="1"/>
</dbReference>
<organism evidence="6 7">
    <name type="scientific">Parvibaculum sedimenti</name>
    <dbReference type="NCBI Taxonomy" id="2608632"/>
    <lineage>
        <taxon>Bacteria</taxon>
        <taxon>Pseudomonadati</taxon>
        <taxon>Pseudomonadota</taxon>
        <taxon>Alphaproteobacteria</taxon>
        <taxon>Hyphomicrobiales</taxon>
        <taxon>Parvibaculaceae</taxon>
        <taxon>Parvibaculum</taxon>
    </lineage>
</organism>
<protein>
    <submittedName>
        <fullName evidence="6">Transporter substrate-binding domain-containing protein</fullName>
    </submittedName>
</protein>
<comment type="similarity">
    <text evidence="2 4">Belongs to the bacterial solute-binding protein 3 family.</text>
</comment>
<keyword evidence="3" id="KW-0732">Signal</keyword>
<dbReference type="EMBL" id="WESC01000001">
    <property type="protein sequence ID" value="KAB7742878.1"/>
    <property type="molecule type" value="Genomic_DNA"/>
</dbReference>
<dbReference type="InterPro" id="IPR001638">
    <property type="entry name" value="Solute-binding_3/MltF_N"/>
</dbReference>
<proteinExistence type="inferred from homology"/>